<feature type="transmembrane region" description="Helical" evidence="6">
    <location>
        <begin position="90"/>
        <end position="108"/>
    </location>
</feature>
<keyword evidence="4 6" id="KW-1133">Transmembrane helix</keyword>
<accession>W6JZE7</accession>
<dbReference type="PANTHER" id="PTHR30250:SF11">
    <property type="entry name" value="O-ANTIGEN TRANSPORTER-RELATED"/>
    <property type="match status" value="1"/>
</dbReference>
<feature type="transmembrane region" description="Helical" evidence="6">
    <location>
        <begin position="176"/>
        <end position="196"/>
    </location>
</feature>
<dbReference type="STRING" id="1193182.BN11_380012"/>
<dbReference type="AlphaFoldDB" id="W6JZE7"/>
<dbReference type="InterPro" id="IPR050833">
    <property type="entry name" value="Poly_Biosynth_Transport"/>
</dbReference>
<evidence type="ECO:0000313" key="8">
    <source>
        <dbReference type="Proteomes" id="UP000035763"/>
    </source>
</evidence>
<keyword evidence="8" id="KW-1185">Reference proteome</keyword>
<feature type="transmembrane region" description="Helical" evidence="6">
    <location>
        <begin position="216"/>
        <end position="236"/>
    </location>
</feature>
<reference evidence="7 8" key="1">
    <citation type="journal article" date="2013" name="ISME J.">
        <title>A metabolic model for members of the genus Tetrasphaera involved in enhanced biological phosphorus removal.</title>
        <authorList>
            <person name="Kristiansen R."/>
            <person name="Nguyen H.T.T."/>
            <person name="Saunders A.M."/>
            <person name="Nielsen J.L."/>
            <person name="Wimmer R."/>
            <person name="Le V.Q."/>
            <person name="McIlroy S.J."/>
            <person name="Petrovski S."/>
            <person name="Seviour R.J."/>
            <person name="Calteau A."/>
            <person name="Nielsen K.L."/>
            <person name="Nielsen P.H."/>
        </authorList>
    </citation>
    <scope>NUCLEOTIDE SEQUENCE [LARGE SCALE GENOMIC DNA]</scope>
    <source>
        <strain evidence="7 8">Ben110</strain>
    </source>
</reference>
<sequence length="405" mass="41374">MTEPAADTPHNALARSCAVLAVATVLAGALGYVYILVLTRALGPVGYGVLGSLLGLSVVLSIASTAVQLEATRAVAVDPRAPRGWLHRRGIAISLATGAVTLLATPVIDSILRLPSPTLVFALAAVMVPQTYVGVQLGILLGAGRVADFGVLLVLSGASRTVAAVLTAALHESAAFALWASAATAVATNIVGALLLRRVPRPRSSDGGPRVGWSGILRAALGAGALVVLLNADLLAARAVLPDKESGWYAFLTVFGRVTFWGTNFIALWVFPHEAARSSAVKARSYALGAVAVIASAAVLASWVGGAVITDTLAGPEYAGAAGYAPWFAVAGSLLSVVQLATYVDVARGRRRLSLVVWAASPAMVLAIWLAPQTIAGVISAAVAVLAVVALAGLAYMRRATEEAR</sequence>
<name>W6JZE7_9MICO</name>
<dbReference type="OrthoDB" id="5140599at2"/>
<evidence type="ECO:0000256" key="5">
    <source>
        <dbReference type="ARBA" id="ARBA00023136"/>
    </source>
</evidence>
<organism evidence="7 8">
    <name type="scientific">Nostocoides australiense Ben110</name>
    <dbReference type="NCBI Taxonomy" id="1193182"/>
    <lineage>
        <taxon>Bacteria</taxon>
        <taxon>Bacillati</taxon>
        <taxon>Actinomycetota</taxon>
        <taxon>Actinomycetes</taxon>
        <taxon>Micrococcales</taxon>
        <taxon>Intrasporangiaceae</taxon>
        <taxon>Nostocoides</taxon>
    </lineage>
</organism>
<evidence type="ECO:0000256" key="3">
    <source>
        <dbReference type="ARBA" id="ARBA00022692"/>
    </source>
</evidence>
<keyword evidence="3 6" id="KW-0812">Transmembrane</keyword>
<evidence type="ECO:0000256" key="4">
    <source>
        <dbReference type="ARBA" id="ARBA00022989"/>
    </source>
</evidence>
<evidence type="ECO:0000256" key="1">
    <source>
        <dbReference type="ARBA" id="ARBA00004651"/>
    </source>
</evidence>
<dbReference type="Proteomes" id="UP000035763">
    <property type="component" value="Unassembled WGS sequence"/>
</dbReference>
<feature type="transmembrane region" description="Helical" evidence="6">
    <location>
        <begin position="47"/>
        <end position="69"/>
    </location>
</feature>
<feature type="transmembrane region" description="Helical" evidence="6">
    <location>
        <begin position="353"/>
        <end position="371"/>
    </location>
</feature>
<evidence type="ECO:0000256" key="6">
    <source>
        <dbReference type="SAM" id="Phobius"/>
    </source>
</evidence>
<feature type="transmembrane region" description="Helical" evidence="6">
    <location>
        <begin position="149"/>
        <end position="170"/>
    </location>
</feature>
<dbReference type="EMBL" id="CAJA01000312">
    <property type="protein sequence ID" value="CCH74080.1"/>
    <property type="molecule type" value="Genomic_DNA"/>
</dbReference>
<feature type="transmembrane region" description="Helical" evidence="6">
    <location>
        <begin position="12"/>
        <end position="35"/>
    </location>
</feature>
<proteinExistence type="predicted"/>
<gene>
    <name evidence="7" type="ORF">BN11_380012</name>
</gene>
<dbReference type="PANTHER" id="PTHR30250">
    <property type="entry name" value="PST FAMILY PREDICTED COLANIC ACID TRANSPORTER"/>
    <property type="match status" value="1"/>
</dbReference>
<comment type="caution">
    <text evidence="7">The sequence shown here is derived from an EMBL/GenBank/DDBJ whole genome shotgun (WGS) entry which is preliminary data.</text>
</comment>
<dbReference type="RefSeq" id="WP_048694753.1">
    <property type="nucleotide sequence ID" value="NZ_HG764815.1"/>
</dbReference>
<feature type="transmembrane region" description="Helical" evidence="6">
    <location>
        <begin position="283"/>
        <end position="304"/>
    </location>
</feature>
<evidence type="ECO:0000256" key="2">
    <source>
        <dbReference type="ARBA" id="ARBA00022475"/>
    </source>
</evidence>
<feature type="transmembrane region" description="Helical" evidence="6">
    <location>
        <begin position="324"/>
        <end position="346"/>
    </location>
</feature>
<keyword evidence="2" id="KW-1003">Cell membrane</keyword>
<evidence type="ECO:0000313" key="7">
    <source>
        <dbReference type="EMBL" id="CCH74080.1"/>
    </source>
</evidence>
<feature type="transmembrane region" description="Helical" evidence="6">
    <location>
        <begin position="377"/>
        <end position="397"/>
    </location>
</feature>
<feature type="transmembrane region" description="Helical" evidence="6">
    <location>
        <begin position="248"/>
        <end position="271"/>
    </location>
</feature>
<comment type="subcellular location">
    <subcellularLocation>
        <location evidence="1">Cell membrane</location>
        <topology evidence="1">Multi-pass membrane protein</topology>
    </subcellularLocation>
</comment>
<protein>
    <recommendedName>
        <fullName evidence="9">Polysaccharide biosynthesis protein</fullName>
    </recommendedName>
</protein>
<keyword evidence="5 6" id="KW-0472">Membrane</keyword>
<dbReference type="GO" id="GO:0005886">
    <property type="term" value="C:plasma membrane"/>
    <property type="evidence" value="ECO:0007669"/>
    <property type="project" value="UniProtKB-SubCell"/>
</dbReference>
<feature type="transmembrane region" description="Helical" evidence="6">
    <location>
        <begin position="120"/>
        <end position="142"/>
    </location>
</feature>
<evidence type="ECO:0008006" key="9">
    <source>
        <dbReference type="Google" id="ProtNLM"/>
    </source>
</evidence>